<dbReference type="InterPro" id="IPR023393">
    <property type="entry name" value="START-like_dom_sf"/>
</dbReference>
<protein>
    <recommendedName>
        <fullName evidence="3">Cell division inhibitor</fullName>
    </recommendedName>
</protein>
<dbReference type="AlphaFoldDB" id="A0A2P2DX34"/>
<name>A0A2P2DX34_9LEPT</name>
<gene>
    <name evidence="1" type="ORF">LPTSP4_07080</name>
</gene>
<dbReference type="OrthoDB" id="9801773at2"/>
<comment type="caution">
    <text evidence="1">The sequence shown here is derived from an EMBL/GenBank/DDBJ whole genome shotgun (WGS) entry which is preliminary data.</text>
</comment>
<dbReference type="EMBL" id="BFBB01000002">
    <property type="protein sequence ID" value="GBF49198.1"/>
    <property type="molecule type" value="Genomic_DNA"/>
</dbReference>
<dbReference type="Gene3D" id="3.30.530.20">
    <property type="match status" value="1"/>
</dbReference>
<dbReference type="SUPFAM" id="SSF55961">
    <property type="entry name" value="Bet v1-like"/>
    <property type="match status" value="1"/>
</dbReference>
<keyword evidence="2" id="KW-1185">Reference proteome</keyword>
<organism evidence="1 2">
    <name type="scientific">Leptospira ryugenii</name>
    <dbReference type="NCBI Taxonomy" id="1917863"/>
    <lineage>
        <taxon>Bacteria</taxon>
        <taxon>Pseudomonadati</taxon>
        <taxon>Spirochaetota</taxon>
        <taxon>Spirochaetia</taxon>
        <taxon>Leptospirales</taxon>
        <taxon>Leptospiraceae</taxon>
        <taxon>Leptospira</taxon>
    </lineage>
</organism>
<reference evidence="1 2" key="1">
    <citation type="submission" date="2018-02" db="EMBL/GenBank/DDBJ databases">
        <title>Novel Leptospira species isolated from soil and water in Japan.</title>
        <authorList>
            <person name="Nakao R."/>
            <person name="Masuzawa T."/>
        </authorList>
    </citation>
    <scope>NUCLEOTIDE SEQUENCE [LARGE SCALE GENOMIC DNA]</scope>
    <source>
        <strain evidence="1 2">YH101</strain>
    </source>
</reference>
<evidence type="ECO:0008006" key="3">
    <source>
        <dbReference type="Google" id="ProtNLM"/>
    </source>
</evidence>
<dbReference type="RefSeq" id="WP_108973757.1">
    <property type="nucleotide sequence ID" value="NZ_BFBB01000002.1"/>
</dbReference>
<sequence>MYFICKSEFFTSAKNLFAFHESPEGFTSLVAAVGGVDVLQRPISLQIGEVAILRVPVFPGIKLKWIAKHTAYESGKLFEDTQVKGPFLRFVHRHIMRDLPNGHSILEDRIDLQAPFWFVSRFIVLPILKRQFTQRHRITAQALDCPHHLMFCGYSSTVVD</sequence>
<accession>A0A2P2DX34</accession>
<evidence type="ECO:0000313" key="1">
    <source>
        <dbReference type="EMBL" id="GBF49198.1"/>
    </source>
</evidence>
<evidence type="ECO:0000313" key="2">
    <source>
        <dbReference type="Proteomes" id="UP000245133"/>
    </source>
</evidence>
<dbReference type="Proteomes" id="UP000245133">
    <property type="component" value="Unassembled WGS sequence"/>
</dbReference>
<proteinExistence type="predicted"/>